<dbReference type="Gene3D" id="6.10.10.10">
    <property type="entry name" value="Flagellar export chaperone, C-terminal domain"/>
    <property type="match status" value="1"/>
</dbReference>
<keyword evidence="5" id="KW-0175">Coiled coil</keyword>
<dbReference type="PANTHER" id="PTHR42792:SF2">
    <property type="entry name" value="FLAGELLIN"/>
    <property type="match status" value="1"/>
</dbReference>
<accession>A0ABV8V7E9</accession>
<feature type="domain" description="Flagellin N-terminal" evidence="6">
    <location>
        <begin position="5"/>
        <end position="141"/>
    </location>
</feature>
<evidence type="ECO:0000256" key="3">
    <source>
        <dbReference type="ARBA" id="ARBA00023143"/>
    </source>
</evidence>
<comment type="caution">
    <text evidence="8">The sequence shown here is derived from an EMBL/GenBank/DDBJ whole genome shotgun (WGS) entry which is preliminary data.</text>
</comment>
<dbReference type="Gene3D" id="3.30.70.2120">
    <property type="match status" value="2"/>
</dbReference>
<evidence type="ECO:0000256" key="1">
    <source>
        <dbReference type="ARBA" id="ARBA00005709"/>
    </source>
</evidence>
<feature type="domain" description="Flagellin C-terminal" evidence="7">
    <location>
        <begin position="626"/>
        <end position="711"/>
    </location>
</feature>
<organism evidence="8 9">
    <name type="scientific">Simiduia curdlanivorans</name>
    <dbReference type="NCBI Taxonomy" id="1492769"/>
    <lineage>
        <taxon>Bacteria</taxon>
        <taxon>Pseudomonadati</taxon>
        <taxon>Pseudomonadota</taxon>
        <taxon>Gammaproteobacteria</taxon>
        <taxon>Cellvibrionales</taxon>
        <taxon>Cellvibrionaceae</taxon>
        <taxon>Simiduia</taxon>
    </lineage>
</organism>
<evidence type="ECO:0000256" key="4">
    <source>
        <dbReference type="RuleBase" id="RU362073"/>
    </source>
</evidence>
<keyword evidence="2 4" id="KW-0964">Secreted</keyword>
<keyword evidence="3 4" id="KW-0975">Bacterial flagellum</keyword>
<keyword evidence="8" id="KW-0282">Flagellum</keyword>
<comment type="similarity">
    <text evidence="1 4">Belongs to the bacterial flagellin family.</text>
</comment>
<evidence type="ECO:0000313" key="8">
    <source>
        <dbReference type="EMBL" id="MFC4363830.1"/>
    </source>
</evidence>
<feature type="coiled-coil region" evidence="5">
    <location>
        <begin position="75"/>
        <end position="129"/>
    </location>
</feature>
<dbReference type="RefSeq" id="WP_290263282.1">
    <property type="nucleotide sequence ID" value="NZ_JAUFQG010000004.1"/>
</dbReference>
<evidence type="ECO:0000256" key="5">
    <source>
        <dbReference type="SAM" id="Coils"/>
    </source>
</evidence>
<dbReference type="Gene3D" id="6.10.280.190">
    <property type="match status" value="1"/>
</dbReference>
<dbReference type="SUPFAM" id="SSF64518">
    <property type="entry name" value="Phase 1 flagellin"/>
    <property type="match status" value="2"/>
</dbReference>
<comment type="function">
    <text evidence="4">Flagellin is the subunit protein which polymerizes to form the filaments of bacterial flagella.</text>
</comment>
<dbReference type="Pfam" id="PF00669">
    <property type="entry name" value="Flagellin_N"/>
    <property type="match status" value="1"/>
</dbReference>
<evidence type="ECO:0000259" key="7">
    <source>
        <dbReference type="Pfam" id="PF00700"/>
    </source>
</evidence>
<protein>
    <recommendedName>
        <fullName evidence="4">Flagellin</fullName>
    </recommendedName>
</protein>
<dbReference type="Proteomes" id="UP001595840">
    <property type="component" value="Unassembled WGS sequence"/>
</dbReference>
<dbReference type="InterPro" id="IPR001029">
    <property type="entry name" value="Flagellin_N"/>
</dbReference>
<evidence type="ECO:0000259" key="6">
    <source>
        <dbReference type="Pfam" id="PF00669"/>
    </source>
</evidence>
<keyword evidence="8" id="KW-0969">Cilium</keyword>
<reference evidence="9" key="1">
    <citation type="journal article" date="2019" name="Int. J. Syst. Evol. Microbiol.">
        <title>The Global Catalogue of Microorganisms (GCM) 10K type strain sequencing project: providing services to taxonomists for standard genome sequencing and annotation.</title>
        <authorList>
            <consortium name="The Broad Institute Genomics Platform"/>
            <consortium name="The Broad Institute Genome Sequencing Center for Infectious Disease"/>
            <person name="Wu L."/>
            <person name="Ma J."/>
        </authorList>
    </citation>
    <scope>NUCLEOTIDE SEQUENCE [LARGE SCALE GENOMIC DNA]</scope>
    <source>
        <strain evidence="9">CECT 8570</strain>
    </source>
</reference>
<dbReference type="EMBL" id="JBHSCX010000021">
    <property type="protein sequence ID" value="MFC4363830.1"/>
    <property type="molecule type" value="Genomic_DNA"/>
</dbReference>
<dbReference type="InterPro" id="IPR046358">
    <property type="entry name" value="Flagellin_C"/>
</dbReference>
<proteinExistence type="inferred from homology"/>
<dbReference type="Gene3D" id="1.20.1330.10">
    <property type="entry name" value="f41 fragment of flagellin, N-terminal domain"/>
    <property type="match status" value="2"/>
</dbReference>
<keyword evidence="8" id="KW-0966">Cell projection</keyword>
<gene>
    <name evidence="8" type="ORF">ACFOX3_16050</name>
</gene>
<comment type="subcellular location">
    <subcellularLocation>
        <location evidence="4">Secreted</location>
    </subcellularLocation>
    <subcellularLocation>
        <location evidence="4">Bacterial flagellum</location>
    </subcellularLocation>
</comment>
<dbReference type="InterPro" id="IPR042187">
    <property type="entry name" value="Flagellin_C_sub2"/>
</dbReference>
<name>A0ABV8V7E9_9GAMM</name>
<dbReference type="InterPro" id="IPR001492">
    <property type="entry name" value="Flagellin"/>
</dbReference>
<sequence>MPLVINTNVQSLNAQRQLVKSGDDLSQAMERLSSGKRINTAADDAAGLSISNRMTSQVRGLNQAIRNASDGISLIQTAEGALDETTNILQRIRELAIQSSNGIYDDSNRKTLDAEVQQLIAEMDRIAETTSFNGQKLLNGSLGDVALQVGAQSGEFIDLKVGELNSSTLGAAQDAGLSNTSRYYDNPAAGALGITAGDLTINGIAISGTSSADDNASTSNANASSIALAAAINKVSDLSGVKATINSTVMAGASMTPLAAQTGTFTINGVPTAAVTTTADGATTRSAIVAAVNAISAQTGVTAVDSGEDATGINLIAEDGRNIEITASAAALTAANTGIRLAATSTDPALQIGSVSLLSVDGGDVVIGGDSSLTPQSGFVAGTFSGELAQATSASHEGADNAASQLQAGDLVINGIQIGGAKATDDTASTAGKTGSAISIAKAINNVSEATGVSASVTGTTITGQSSPTTPAAAGDTFSTTINGIVLPTVTSIGELSADRAATVAAINQISGQTGVVARDTGSGIEMLAADGRNITLAATVVSGADAEAFGLGDAAGAAPSTAFTQTTFGAVTLSSGAQIEITAGANGIAGLEGIGFRAGQFGATESGQLLKDVSVATFKGAQKAIQAVDNALESINATRADLGAINNRLDFTISNLMNVTENTAAARSRIMDADFAAETANLSRAQVLQQASQAMLAQANASTQQVLQLLNQ</sequence>
<dbReference type="PANTHER" id="PTHR42792">
    <property type="entry name" value="FLAGELLIN"/>
    <property type="match status" value="1"/>
</dbReference>
<keyword evidence="9" id="KW-1185">Reference proteome</keyword>
<dbReference type="Pfam" id="PF00700">
    <property type="entry name" value="Flagellin_C"/>
    <property type="match status" value="1"/>
</dbReference>
<evidence type="ECO:0000256" key="2">
    <source>
        <dbReference type="ARBA" id="ARBA00022525"/>
    </source>
</evidence>
<evidence type="ECO:0000313" key="9">
    <source>
        <dbReference type="Proteomes" id="UP001595840"/>
    </source>
</evidence>
<dbReference type="PRINTS" id="PR00207">
    <property type="entry name" value="FLAGELLIN"/>
</dbReference>